<evidence type="ECO:0000256" key="14">
    <source>
        <dbReference type="ARBA" id="ARBA00023172"/>
    </source>
</evidence>
<dbReference type="GO" id="GO:0005524">
    <property type="term" value="F:ATP binding"/>
    <property type="evidence" value="ECO:0007669"/>
    <property type="project" value="UniProtKB-UniRule"/>
</dbReference>
<dbReference type="Gene3D" id="1.10.1600.10">
    <property type="match status" value="1"/>
</dbReference>
<evidence type="ECO:0000256" key="2">
    <source>
        <dbReference type="ARBA" id="ARBA00004574"/>
    </source>
</evidence>
<dbReference type="GO" id="GO:0006303">
    <property type="term" value="P:double-strand break repair via nonhomologous end joining"/>
    <property type="evidence" value="ECO:0007669"/>
    <property type="project" value="InterPro"/>
</dbReference>
<evidence type="ECO:0000313" key="22">
    <source>
        <dbReference type="Proteomes" id="UP000664521"/>
    </source>
</evidence>
<keyword evidence="7 19" id="KW-0547">Nucleotide-binding</keyword>
<keyword evidence="15 19" id="KW-0234">DNA repair</keyword>
<dbReference type="GO" id="GO:0043564">
    <property type="term" value="C:Ku70:Ku80 complex"/>
    <property type="evidence" value="ECO:0007669"/>
    <property type="project" value="InterPro"/>
</dbReference>
<dbReference type="InterPro" id="IPR016194">
    <property type="entry name" value="SPOC-like_C_dom_sf"/>
</dbReference>
<evidence type="ECO:0000256" key="8">
    <source>
        <dbReference type="ARBA" id="ARBA00022763"/>
    </source>
</evidence>
<dbReference type="EMBL" id="CAJPDS010000007">
    <property type="protein sequence ID" value="CAF9909279.1"/>
    <property type="molecule type" value="Genomic_DNA"/>
</dbReference>
<keyword evidence="16 19" id="KW-0539">Nucleus</keyword>
<comment type="caution">
    <text evidence="21">The sequence shown here is derived from an EMBL/GenBank/DDBJ whole genome shotgun (WGS) entry which is preliminary data.</text>
</comment>
<name>A0A8H3ID66_9LECA</name>
<dbReference type="Gene3D" id="3.40.50.410">
    <property type="entry name" value="von Willebrand factor, type A domain"/>
    <property type="match status" value="1"/>
</dbReference>
<comment type="catalytic activity">
    <reaction evidence="18 19">
        <text>ATP + H2O = ADP + phosphate + H(+)</text>
        <dbReference type="Rhea" id="RHEA:13065"/>
        <dbReference type="ChEBI" id="CHEBI:15377"/>
        <dbReference type="ChEBI" id="CHEBI:15378"/>
        <dbReference type="ChEBI" id="CHEBI:30616"/>
        <dbReference type="ChEBI" id="CHEBI:43474"/>
        <dbReference type="ChEBI" id="CHEBI:456216"/>
        <dbReference type="EC" id="3.6.4.12"/>
    </reaction>
</comment>
<dbReference type="PANTHER" id="PTHR12604:SF4">
    <property type="entry name" value="X-RAY REPAIR CROSS-COMPLEMENTING PROTEIN 5"/>
    <property type="match status" value="1"/>
</dbReference>
<dbReference type="InterPro" id="IPR005161">
    <property type="entry name" value="Ku_N"/>
</dbReference>
<organism evidence="21 22">
    <name type="scientific">Heterodermia speciosa</name>
    <dbReference type="NCBI Taxonomy" id="116794"/>
    <lineage>
        <taxon>Eukaryota</taxon>
        <taxon>Fungi</taxon>
        <taxon>Dikarya</taxon>
        <taxon>Ascomycota</taxon>
        <taxon>Pezizomycotina</taxon>
        <taxon>Lecanoromycetes</taxon>
        <taxon>OSLEUM clade</taxon>
        <taxon>Lecanoromycetidae</taxon>
        <taxon>Caliciales</taxon>
        <taxon>Physciaceae</taxon>
        <taxon>Heterodermia</taxon>
    </lineage>
</organism>
<evidence type="ECO:0000313" key="21">
    <source>
        <dbReference type="EMBL" id="CAF9909279.1"/>
    </source>
</evidence>
<dbReference type="OrthoDB" id="30826at2759"/>
<dbReference type="InterPro" id="IPR024193">
    <property type="entry name" value="Ku80"/>
</dbReference>
<evidence type="ECO:0000256" key="17">
    <source>
        <dbReference type="ARBA" id="ARBA00024890"/>
    </source>
</evidence>
<dbReference type="PIRSF" id="PIRSF016570">
    <property type="entry name" value="Ku80"/>
    <property type="match status" value="1"/>
</dbReference>
<feature type="domain" description="VWFA" evidence="20">
    <location>
        <begin position="6"/>
        <end position="211"/>
    </location>
</feature>
<dbReference type="InterPro" id="IPR036494">
    <property type="entry name" value="Ku_C_sf"/>
</dbReference>
<keyword evidence="12" id="KW-0779">Telomere</keyword>
<protein>
    <recommendedName>
        <fullName evidence="5 19">ATP-dependent DNA helicase II subunit 2</fullName>
        <ecNumber evidence="4 19">3.6.4.12</ecNumber>
    </recommendedName>
</protein>
<keyword evidence="10 19" id="KW-0347">Helicase</keyword>
<dbReference type="GO" id="GO:0003684">
    <property type="term" value="F:damaged DNA binding"/>
    <property type="evidence" value="ECO:0007669"/>
    <property type="project" value="InterPro"/>
</dbReference>
<dbReference type="SUPFAM" id="SSF101420">
    <property type="entry name" value="C-terminal domain of Ku80"/>
    <property type="match status" value="1"/>
</dbReference>
<dbReference type="InterPro" id="IPR002035">
    <property type="entry name" value="VWF_A"/>
</dbReference>
<evidence type="ECO:0000256" key="16">
    <source>
        <dbReference type="ARBA" id="ARBA00023242"/>
    </source>
</evidence>
<dbReference type="SUPFAM" id="SSF100939">
    <property type="entry name" value="SPOC domain-like"/>
    <property type="match status" value="1"/>
</dbReference>
<sequence length="725" mass="81057">MADKEATIYIVDVGSSMGKKCNGRQESNLDWAMNYVWEKITSTMALDRKTVTCGVIGLRTDATVNEMEMEESFQHISVFQEINQILLPDLKALRRKIKLSRTDEGDAISAIVIAISMITKYCKKLKYKRKIVLVTDALGSMDADDSSEITKKIASDNMELVVIGIDFDDAEYGFKEEDKDPVKAHNEAVLRNLVNDCDGVSGTMQQAIDEMGVPRLKSTRPVASYKGQLTLGNPVEYNSAMCIDVERYPRTMIRAPPSASQYIQRSDLISPSSSATLLSGDGDAAMAGSDPNGLTSVRNTRSYQVKDDEAPGGKRDVDREELAKGYAYGSTAVPIAESEWNVTKLETQAGLEIIGFIPWNRYERYMHMSVSCVTIPQKTNNKAIMGFSSLVHALFELESYAVARLVAKAERDPLLILLAPSIESDYECLLDVQLPFAEDLRLYRFPPLDRVLTVSGKVTTQHRTIPTEALNSAMSDYVDRMDLSTFGKDEEGKPAEYMKIQDTYSAVLHRIDQAVRWRAVHPNEPIPPPFDILVKYSNPPEELVKKAKRRLEKLAAAADVKKVPPKVNSRKRARAEATPISGLDIDALLGPARKVPKTVDPEDPILSFQKLLDSTEGSDGIRESAESLANIVEKHVSDSFGGNLYGRAIEELRVMREEMIEVEEPGVYNTILRKLKEKLLKGELGGERKDFWYEVRKNRLGLVDKKSSERSDVSEERAREFNAFR</sequence>
<dbReference type="GO" id="GO:0003690">
    <property type="term" value="F:double-stranded DNA binding"/>
    <property type="evidence" value="ECO:0007669"/>
    <property type="project" value="TreeGrafter"/>
</dbReference>
<dbReference type="GO" id="GO:0006310">
    <property type="term" value="P:DNA recombination"/>
    <property type="evidence" value="ECO:0007669"/>
    <property type="project" value="UniProtKB-KW"/>
</dbReference>
<dbReference type="InterPro" id="IPR036465">
    <property type="entry name" value="vWFA_dom_sf"/>
</dbReference>
<evidence type="ECO:0000256" key="10">
    <source>
        <dbReference type="ARBA" id="ARBA00022806"/>
    </source>
</evidence>
<evidence type="ECO:0000256" key="1">
    <source>
        <dbReference type="ARBA" id="ARBA00004123"/>
    </source>
</evidence>
<evidence type="ECO:0000256" key="3">
    <source>
        <dbReference type="ARBA" id="ARBA00007726"/>
    </source>
</evidence>
<dbReference type="GO" id="GO:0000723">
    <property type="term" value="P:telomere maintenance"/>
    <property type="evidence" value="ECO:0007669"/>
    <property type="project" value="InterPro"/>
</dbReference>
<keyword evidence="14 19" id="KW-0233">DNA recombination</keyword>
<dbReference type="EC" id="3.6.4.12" evidence="4 19"/>
<gene>
    <name evidence="21" type="primary">KU80</name>
    <name evidence="21" type="ORF">HETSPECPRED_008909</name>
</gene>
<keyword evidence="8 19" id="KW-0227">DNA damage</keyword>
<dbReference type="Gene3D" id="2.40.290.10">
    <property type="match status" value="1"/>
</dbReference>
<dbReference type="GO" id="GO:0042162">
    <property type="term" value="F:telomeric DNA binding"/>
    <property type="evidence" value="ECO:0007669"/>
    <property type="project" value="InterPro"/>
</dbReference>
<dbReference type="FunFam" id="1.10.1600.10:FF:000002">
    <property type="entry name" value="X-ray repair cross-complementing protein 5"/>
    <property type="match status" value="1"/>
</dbReference>
<dbReference type="Gene3D" id="1.25.40.240">
    <property type="entry name" value="Ku, C-terminal domain"/>
    <property type="match status" value="1"/>
</dbReference>
<keyword evidence="22" id="KW-1185">Reference proteome</keyword>
<dbReference type="AlphaFoldDB" id="A0A8H3ID66"/>
<reference evidence="21" key="1">
    <citation type="submission" date="2021-03" db="EMBL/GenBank/DDBJ databases">
        <authorList>
            <person name="Tagirdzhanova G."/>
        </authorList>
    </citation>
    <scope>NUCLEOTIDE SEQUENCE</scope>
</reference>
<dbReference type="GO" id="GO:0016787">
    <property type="term" value="F:hydrolase activity"/>
    <property type="evidence" value="ECO:0007669"/>
    <property type="project" value="UniProtKB-KW"/>
</dbReference>
<dbReference type="FunFam" id="3.40.50.410:FF:000073">
    <property type="entry name" value="ATP-dependent DNA helicase II subunit 2"/>
    <property type="match status" value="1"/>
</dbReference>
<dbReference type="Pfam" id="PF03731">
    <property type="entry name" value="Ku_N"/>
    <property type="match status" value="1"/>
</dbReference>
<evidence type="ECO:0000259" key="20">
    <source>
        <dbReference type="PROSITE" id="PS50234"/>
    </source>
</evidence>
<evidence type="ECO:0000256" key="9">
    <source>
        <dbReference type="ARBA" id="ARBA00022801"/>
    </source>
</evidence>
<dbReference type="InterPro" id="IPR006164">
    <property type="entry name" value="DNA_bd_Ku70/Ku80"/>
</dbReference>
<proteinExistence type="inferred from homology"/>
<dbReference type="SMART" id="SM00559">
    <property type="entry name" value="Ku78"/>
    <property type="match status" value="1"/>
</dbReference>
<evidence type="ECO:0000256" key="13">
    <source>
        <dbReference type="ARBA" id="ARBA00023125"/>
    </source>
</evidence>
<evidence type="ECO:0000256" key="18">
    <source>
        <dbReference type="ARBA" id="ARBA00047995"/>
    </source>
</evidence>
<evidence type="ECO:0000256" key="19">
    <source>
        <dbReference type="PIRNR" id="PIRNR016570"/>
    </source>
</evidence>
<comment type="subcellular location">
    <subcellularLocation>
        <location evidence="2">Chromosome</location>
        <location evidence="2">Telomere</location>
    </subcellularLocation>
    <subcellularLocation>
        <location evidence="1 19">Nucleus</location>
    </subcellularLocation>
</comment>
<evidence type="ECO:0000256" key="4">
    <source>
        <dbReference type="ARBA" id="ARBA00012551"/>
    </source>
</evidence>
<dbReference type="FunFam" id="2.40.290.10:FF:000008">
    <property type="entry name" value="ATP-dependent DNA helicase II subunit 2"/>
    <property type="match status" value="1"/>
</dbReference>
<evidence type="ECO:0000256" key="11">
    <source>
        <dbReference type="ARBA" id="ARBA00022840"/>
    </source>
</evidence>
<keyword evidence="9 19" id="KW-0378">Hydrolase</keyword>
<keyword evidence="11 19" id="KW-0067">ATP-binding</keyword>
<evidence type="ECO:0000256" key="12">
    <source>
        <dbReference type="ARBA" id="ARBA00022895"/>
    </source>
</evidence>
<keyword evidence="6" id="KW-0158">Chromosome</keyword>
<dbReference type="Proteomes" id="UP000664521">
    <property type="component" value="Unassembled WGS sequence"/>
</dbReference>
<dbReference type="GO" id="GO:0000781">
    <property type="term" value="C:chromosome, telomeric region"/>
    <property type="evidence" value="ECO:0007669"/>
    <property type="project" value="UniProtKB-SubCell"/>
</dbReference>
<dbReference type="InterPro" id="IPR014893">
    <property type="entry name" value="Ku_PK_bind"/>
</dbReference>
<dbReference type="GO" id="GO:0003678">
    <property type="term" value="F:DNA helicase activity"/>
    <property type="evidence" value="ECO:0007669"/>
    <property type="project" value="UniProtKB-EC"/>
</dbReference>
<evidence type="ECO:0000256" key="5">
    <source>
        <dbReference type="ARBA" id="ARBA00021792"/>
    </source>
</evidence>
<evidence type="ECO:0000256" key="6">
    <source>
        <dbReference type="ARBA" id="ARBA00022454"/>
    </source>
</evidence>
<dbReference type="Pfam" id="PF08785">
    <property type="entry name" value="Ku_PK_bind"/>
    <property type="match status" value="1"/>
</dbReference>
<keyword evidence="13 19" id="KW-0238">DNA-binding</keyword>
<dbReference type="SUPFAM" id="SSF53300">
    <property type="entry name" value="vWA-like"/>
    <property type="match status" value="1"/>
</dbReference>
<dbReference type="CDD" id="cd00873">
    <property type="entry name" value="KU80"/>
    <property type="match status" value="1"/>
</dbReference>
<accession>A0A8H3ID66</accession>
<evidence type="ECO:0000256" key="15">
    <source>
        <dbReference type="ARBA" id="ARBA00023204"/>
    </source>
</evidence>
<dbReference type="PROSITE" id="PS50234">
    <property type="entry name" value="VWFA"/>
    <property type="match status" value="1"/>
</dbReference>
<comment type="similarity">
    <text evidence="3 19">Belongs to the ku80 family.</text>
</comment>
<dbReference type="PANTHER" id="PTHR12604">
    <property type="entry name" value="KU AUTOANTIGEN DNA HELICASE"/>
    <property type="match status" value="1"/>
</dbReference>
<comment type="function">
    <text evidence="17">Single-stranded DNA-dependent ATP-dependent helicase. Involved in non-homologous end joining (NHEJ) DNA double strand break repair. DNA-binding is sequence-independent but has a high affinity to nicks in double-stranded DNA and to the ends of duplex DNA. Binds to naturally occurring chromosomal ends, and therefore provides chromosomal end protection. Required also for telomere recombination to repair telomeric ends in the absence of telomerase. KU70, of the KU70/KU80 heterodimer, binds to the stem loop of TLC1, the RNA component of telomerase. Involved in telomere maintenance. Interacts with telomeric repeats and subtelomeric sequences thereby controlling telomere length and protecting against subtelomeric rearrangement. Maintains telomeric chromatin, which is involved in silencing the expression of genes located at the telomere. Required for mating-type switching.</text>
</comment>
<evidence type="ECO:0000256" key="7">
    <source>
        <dbReference type="ARBA" id="ARBA00022741"/>
    </source>
</evidence>
<dbReference type="Pfam" id="PF02735">
    <property type="entry name" value="Ku"/>
    <property type="match status" value="1"/>
</dbReference>